<feature type="transmembrane region" description="Helical" evidence="7">
    <location>
        <begin position="152"/>
        <end position="170"/>
    </location>
</feature>
<evidence type="ECO:0000256" key="1">
    <source>
        <dbReference type="ARBA" id="ARBA00004651"/>
    </source>
</evidence>
<keyword evidence="5 7" id="KW-1133">Transmembrane helix</keyword>
<feature type="domain" description="VTT" evidence="8">
    <location>
        <begin position="45"/>
        <end position="167"/>
    </location>
</feature>
<dbReference type="Proteomes" id="UP000295468">
    <property type="component" value="Unassembled WGS sequence"/>
</dbReference>
<dbReference type="InterPro" id="IPR032816">
    <property type="entry name" value="VTT_dom"/>
</dbReference>
<dbReference type="PANTHER" id="PTHR30353">
    <property type="entry name" value="INNER MEMBRANE PROTEIN DEDA-RELATED"/>
    <property type="match status" value="1"/>
</dbReference>
<evidence type="ECO:0000256" key="5">
    <source>
        <dbReference type="ARBA" id="ARBA00022989"/>
    </source>
</evidence>
<keyword evidence="3 7" id="KW-1003">Cell membrane</keyword>
<name>A0A4R6TRD0_9FLAO</name>
<dbReference type="RefSeq" id="WP_133642495.1">
    <property type="nucleotide sequence ID" value="NZ_SNYI01000001.1"/>
</dbReference>
<evidence type="ECO:0000313" key="10">
    <source>
        <dbReference type="Proteomes" id="UP000295468"/>
    </source>
</evidence>
<dbReference type="OrthoDB" id="9813426at2"/>
<feature type="transmembrane region" description="Helical" evidence="7">
    <location>
        <begin position="24"/>
        <end position="46"/>
    </location>
</feature>
<dbReference type="AlphaFoldDB" id="A0A4R6TRD0"/>
<evidence type="ECO:0000256" key="3">
    <source>
        <dbReference type="ARBA" id="ARBA00022475"/>
    </source>
</evidence>
<proteinExistence type="inferred from homology"/>
<comment type="similarity">
    <text evidence="2 7">Belongs to the DedA family.</text>
</comment>
<sequence length="206" mass="23390">MDLIDLISNTDEYLIEQVTANLMLTYLILFAIIFSESGIILCPFLPGDGLLFSIGVVTAVTPLNIYIVIPFLSLAAILGYLFNYRLGRTFGRWILDRDIKTISKAYYKTEIFMTDHGGKAVIISRFFPIVRTYVPFVAGAVQMNYKLFRRQTVVGGVLWVSLFCLTGFFTGEIPWVKANYGLIFLGLIILTLLPFLFKVFKILRSR</sequence>
<gene>
    <name evidence="9" type="ORF">CLV82_0257</name>
</gene>
<dbReference type="GO" id="GO:0005886">
    <property type="term" value="C:plasma membrane"/>
    <property type="evidence" value="ECO:0007669"/>
    <property type="project" value="UniProtKB-SubCell"/>
</dbReference>
<organism evidence="9 10">
    <name type="scientific">Zeaxanthinibacter enoshimensis</name>
    <dbReference type="NCBI Taxonomy" id="392009"/>
    <lineage>
        <taxon>Bacteria</taxon>
        <taxon>Pseudomonadati</taxon>
        <taxon>Bacteroidota</taxon>
        <taxon>Flavobacteriia</taxon>
        <taxon>Flavobacteriales</taxon>
        <taxon>Flavobacteriaceae</taxon>
        <taxon>Zeaxanthinibacter</taxon>
    </lineage>
</organism>
<comment type="caution">
    <text evidence="9">The sequence shown here is derived from an EMBL/GenBank/DDBJ whole genome shotgun (WGS) entry which is preliminary data.</text>
</comment>
<evidence type="ECO:0000259" key="8">
    <source>
        <dbReference type="Pfam" id="PF09335"/>
    </source>
</evidence>
<protein>
    <submittedName>
        <fullName evidence="9">Membrane-associated protein</fullName>
    </submittedName>
</protein>
<dbReference type="PANTHER" id="PTHR30353:SF0">
    <property type="entry name" value="TRANSMEMBRANE PROTEIN"/>
    <property type="match status" value="1"/>
</dbReference>
<evidence type="ECO:0000313" key="9">
    <source>
        <dbReference type="EMBL" id="TDQ32429.1"/>
    </source>
</evidence>
<accession>A0A4R6TRD0</accession>
<dbReference type="Pfam" id="PF09335">
    <property type="entry name" value="VTT_dom"/>
    <property type="match status" value="1"/>
</dbReference>
<reference evidence="9 10" key="1">
    <citation type="submission" date="2019-03" db="EMBL/GenBank/DDBJ databases">
        <title>Genomic Encyclopedia of Archaeal and Bacterial Type Strains, Phase II (KMG-II): from individual species to whole genera.</title>
        <authorList>
            <person name="Goeker M."/>
        </authorList>
    </citation>
    <scope>NUCLEOTIDE SEQUENCE [LARGE SCALE GENOMIC DNA]</scope>
    <source>
        <strain evidence="9 10">DSM 18435</strain>
    </source>
</reference>
<evidence type="ECO:0000256" key="2">
    <source>
        <dbReference type="ARBA" id="ARBA00010792"/>
    </source>
</evidence>
<evidence type="ECO:0000256" key="4">
    <source>
        <dbReference type="ARBA" id="ARBA00022692"/>
    </source>
</evidence>
<keyword evidence="10" id="KW-1185">Reference proteome</keyword>
<comment type="subcellular location">
    <subcellularLocation>
        <location evidence="1 7">Cell membrane</location>
        <topology evidence="1 7">Multi-pass membrane protein</topology>
    </subcellularLocation>
</comment>
<feature type="transmembrane region" description="Helical" evidence="7">
    <location>
        <begin position="52"/>
        <end position="82"/>
    </location>
</feature>
<dbReference type="InterPro" id="IPR032818">
    <property type="entry name" value="DedA-like"/>
</dbReference>
<keyword evidence="4 7" id="KW-0812">Transmembrane</keyword>
<dbReference type="EMBL" id="SNYI01000001">
    <property type="protein sequence ID" value="TDQ32429.1"/>
    <property type="molecule type" value="Genomic_DNA"/>
</dbReference>
<keyword evidence="6 7" id="KW-0472">Membrane</keyword>
<evidence type="ECO:0000256" key="7">
    <source>
        <dbReference type="RuleBase" id="RU367016"/>
    </source>
</evidence>
<evidence type="ECO:0000256" key="6">
    <source>
        <dbReference type="ARBA" id="ARBA00023136"/>
    </source>
</evidence>
<feature type="transmembrane region" description="Helical" evidence="7">
    <location>
        <begin position="182"/>
        <end position="200"/>
    </location>
</feature>